<dbReference type="PROSITE" id="PS51257">
    <property type="entry name" value="PROKAR_LIPOPROTEIN"/>
    <property type="match status" value="1"/>
</dbReference>
<dbReference type="GO" id="GO:0003755">
    <property type="term" value="F:peptidyl-prolyl cis-trans isomerase activity"/>
    <property type="evidence" value="ECO:0007669"/>
    <property type="project" value="UniProtKB-UniRule"/>
</dbReference>
<proteinExistence type="inferred from homology"/>
<keyword evidence="10" id="KW-1185">Reference proteome</keyword>
<gene>
    <name evidence="9" type="ORF">MBEBAB_1740</name>
</gene>
<evidence type="ECO:0000256" key="4">
    <source>
        <dbReference type="ARBA" id="ARBA00023235"/>
    </source>
</evidence>
<evidence type="ECO:0000256" key="2">
    <source>
        <dbReference type="ARBA" id="ARBA00006577"/>
    </source>
</evidence>
<dbReference type="Pfam" id="PF01346">
    <property type="entry name" value="FKBP_N"/>
    <property type="match status" value="1"/>
</dbReference>
<dbReference type="EC" id="5.2.1.8" evidence="6"/>
<accession>A0A8E0NBV1</accession>
<dbReference type="AlphaFoldDB" id="A0A8E0NBV1"/>
<keyword evidence="7" id="KW-0732">Signal</keyword>
<evidence type="ECO:0000256" key="1">
    <source>
        <dbReference type="ARBA" id="ARBA00000971"/>
    </source>
</evidence>
<dbReference type="InterPro" id="IPR001179">
    <property type="entry name" value="PPIase_FKBP_dom"/>
</dbReference>
<comment type="caution">
    <text evidence="9">The sequence shown here is derived from an EMBL/GenBank/DDBJ whole genome shotgun (WGS) entry which is preliminary data.</text>
</comment>
<feature type="chain" id="PRO_5034410565" description="Peptidyl-prolyl cis-trans isomerase" evidence="7">
    <location>
        <begin position="25"/>
        <end position="169"/>
    </location>
</feature>
<reference evidence="10" key="1">
    <citation type="journal article" date="2013" name="Genome Announc.">
        <title>Draft Genome Sequence of the Dimorphic Prosthecate Bacterium Brevundimonas abyssalis TAR-001T.</title>
        <authorList>
            <person name="Tsubouchi T."/>
            <person name="Nishi S."/>
            <person name="Usui K."/>
            <person name="Shimane Y."/>
            <person name="Takaki Y."/>
            <person name="Maruyama T."/>
            <person name="Hatada Y."/>
        </authorList>
    </citation>
    <scope>NUCLEOTIDE SEQUENCE [LARGE SCALE GENOMIC DNA]</scope>
    <source>
        <strain evidence="10">TAR-001</strain>
    </source>
</reference>
<evidence type="ECO:0000259" key="8">
    <source>
        <dbReference type="PROSITE" id="PS50059"/>
    </source>
</evidence>
<organism evidence="9 10">
    <name type="scientific">Brevundimonas abyssalis TAR-001</name>
    <dbReference type="NCBI Taxonomy" id="1391729"/>
    <lineage>
        <taxon>Bacteria</taxon>
        <taxon>Pseudomonadati</taxon>
        <taxon>Pseudomonadota</taxon>
        <taxon>Alphaproteobacteria</taxon>
        <taxon>Caulobacterales</taxon>
        <taxon>Caulobacteraceae</taxon>
        <taxon>Brevundimonas</taxon>
    </lineage>
</organism>
<dbReference type="SUPFAM" id="SSF54534">
    <property type="entry name" value="FKBP-like"/>
    <property type="match status" value="1"/>
</dbReference>
<dbReference type="PANTHER" id="PTHR43811">
    <property type="entry name" value="FKBP-TYPE PEPTIDYL-PROLYL CIS-TRANS ISOMERASE FKPA"/>
    <property type="match status" value="1"/>
</dbReference>
<dbReference type="PROSITE" id="PS50059">
    <property type="entry name" value="FKBP_PPIASE"/>
    <property type="match status" value="1"/>
</dbReference>
<dbReference type="OrthoDB" id="9812109at2"/>
<dbReference type="PANTHER" id="PTHR43811:SF19">
    <property type="entry name" value="39 KDA FK506-BINDING NUCLEAR PROTEIN"/>
    <property type="match status" value="1"/>
</dbReference>
<name>A0A8E0NBV1_9CAUL</name>
<dbReference type="Proteomes" id="UP000016569">
    <property type="component" value="Unassembled WGS sequence"/>
</dbReference>
<dbReference type="Pfam" id="PF00254">
    <property type="entry name" value="FKBP_C"/>
    <property type="match status" value="1"/>
</dbReference>
<dbReference type="RefSeq" id="WP_021697585.1">
    <property type="nucleotide sequence ID" value="NZ_BATC01000029.1"/>
</dbReference>
<comment type="catalytic activity">
    <reaction evidence="1 5 6">
        <text>[protein]-peptidylproline (omega=180) = [protein]-peptidylproline (omega=0)</text>
        <dbReference type="Rhea" id="RHEA:16237"/>
        <dbReference type="Rhea" id="RHEA-COMP:10747"/>
        <dbReference type="Rhea" id="RHEA-COMP:10748"/>
        <dbReference type="ChEBI" id="CHEBI:83833"/>
        <dbReference type="ChEBI" id="CHEBI:83834"/>
        <dbReference type="EC" id="5.2.1.8"/>
    </reaction>
</comment>
<protein>
    <recommendedName>
        <fullName evidence="6">Peptidyl-prolyl cis-trans isomerase</fullName>
        <ecNumber evidence="6">5.2.1.8</ecNumber>
    </recommendedName>
</protein>
<dbReference type="InterPro" id="IPR000774">
    <property type="entry name" value="PPIase_FKBP_N"/>
</dbReference>
<dbReference type="Gene3D" id="3.10.50.40">
    <property type="match status" value="1"/>
</dbReference>
<feature type="signal peptide" evidence="7">
    <location>
        <begin position="1"/>
        <end position="24"/>
    </location>
</feature>
<feature type="domain" description="PPIase FKBP-type" evidence="8">
    <location>
        <begin position="73"/>
        <end position="158"/>
    </location>
</feature>
<keyword evidence="4 5" id="KW-0413">Isomerase</keyword>
<evidence type="ECO:0000256" key="6">
    <source>
        <dbReference type="RuleBase" id="RU003915"/>
    </source>
</evidence>
<keyword evidence="3 5" id="KW-0697">Rotamase</keyword>
<dbReference type="GO" id="GO:0006457">
    <property type="term" value="P:protein folding"/>
    <property type="evidence" value="ECO:0007669"/>
    <property type="project" value="InterPro"/>
</dbReference>
<evidence type="ECO:0000313" key="9">
    <source>
        <dbReference type="EMBL" id="GAD59490.1"/>
    </source>
</evidence>
<dbReference type="InterPro" id="IPR046357">
    <property type="entry name" value="PPIase_dom_sf"/>
</dbReference>
<evidence type="ECO:0000256" key="7">
    <source>
        <dbReference type="SAM" id="SignalP"/>
    </source>
</evidence>
<evidence type="ECO:0000256" key="5">
    <source>
        <dbReference type="PROSITE-ProRule" id="PRU00277"/>
    </source>
</evidence>
<evidence type="ECO:0000256" key="3">
    <source>
        <dbReference type="ARBA" id="ARBA00023110"/>
    </source>
</evidence>
<sequence>MRFGWASLAAAALLLAACGGNDSASGDDDARVAEAAAFMAENADADGVVTLESGLQYKVLTAAPDGAPSPDGNDLVRVHYEGSLIDGTVFDSSFERGSPYVTTPEQVVPGWTEALQRMKVGDEWLLYVPPELGYGGRRSGQIPPHSVLVFRIQLLDMAAAPGGGGSGRG</sequence>
<comment type="similarity">
    <text evidence="2 6">Belongs to the FKBP-type PPIase family.</text>
</comment>
<dbReference type="EMBL" id="BATC01000029">
    <property type="protein sequence ID" value="GAD59490.1"/>
    <property type="molecule type" value="Genomic_DNA"/>
</dbReference>
<evidence type="ECO:0000313" key="10">
    <source>
        <dbReference type="Proteomes" id="UP000016569"/>
    </source>
</evidence>